<protein>
    <submittedName>
        <fullName evidence="1">Uncharacterized protein</fullName>
    </submittedName>
</protein>
<evidence type="ECO:0000313" key="1">
    <source>
        <dbReference type="EMBL" id="KAK0622941.1"/>
    </source>
</evidence>
<evidence type="ECO:0000313" key="2">
    <source>
        <dbReference type="Proteomes" id="UP001175000"/>
    </source>
</evidence>
<keyword evidence="2" id="KW-1185">Reference proteome</keyword>
<organism evidence="1 2">
    <name type="scientific">Immersiella caudata</name>
    <dbReference type="NCBI Taxonomy" id="314043"/>
    <lineage>
        <taxon>Eukaryota</taxon>
        <taxon>Fungi</taxon>
        <taxon>Dikarya</taxon>
        <taxon>Ascomycota</taxon>
        <taxon>Pezizomycotina</taxon>
        <taxon>Sordariomycetes</taxon>
        <taxon>Sordariomycetidae</taxon>
        <taxon>Sordariales</taxon>
        <taxon>Lasiosphaeriaceae</taxon>
        <taxon>Immersiella</taxon>
    </lineage>
</organism>
<comment type="caution">
    <text evidence="1">The sequence shown here is derived from an EMBL/GenBank/DDBJ whole genome shotgun (WGS) entry which is preliminary data.</text>
</comment>
<accession>A0AA40C2G9</accession>
<sequence length="309" mass="35359">MAQIAHKVSGKQGFPRVVAQVHNPPPGVAQLHEKVVLLNSGARKATTHVDKRRQRTCCQTLQPLQRSRRRIGDKRPQKGISRRLQRSIVHKWERIVKSLVIPHRNRKVVAQRVNDQHHRALERPRVPTSTVRRALPLPLWQYIHRPARVERRRRGTARLLIEHQPRQEKSAREIRNAHGVDAQHPDPKARGPRPAALVIFPPHSLQGCALPLSQAGAFPCSFVFLLADAVIASRVFGFLCSLRRGKLRLDGLVFRLGLGRGFPLGRRARRGHRGGRDRGEATVAWRFREGGRRRRWEIRSKESNKTQSK</sequence>
<gene>
    <name evidence="1" type="ORF">B0T14DRAFT_514853</name>
</gene>
<dbReference type="EMBL" id="JAULSU010000003">
    <property type="protein sequence ID" value="KAK0622941.1"/>
    <property type="molecule type" value="Genomic_DNA"/>
</dbReference>
<dbReference type="Proteomes" id="UP001175000">
    <property type="component" value="Unassembled WGS sequence"/>
</dbReference>
<dbReference type="AlphaFoldDB" id="A0AA40C2G9"/>
<name>A0AA40C2G9_9PEZI</name>
<proteinExistence type="predicted"/>
<reference evidence="1" key="1">
    <citation type="submission" date="2023-06" db="EMBL/GenBank/DDBJ databases">
        <title>Genome-scale phylogeny and comparative genomics of the fungal order Sordariales.</title>
        <authorList>
            <consortium name="Lawrence Berkeley National Laboratory"/>
            <person name="Hensen N."/>
            <person name="Bonometti L."/>
            <person name="Westerberg I."/>
            <person name="Brannstrom I.O."/>
            <person name="Guillou S."/>
            <person name="Cros-Aarteil S."/>
            <person name="Calhoun S."/>
            <person name="Haridas S."/>
            <person name="Kuo A."/>
            <person name="Mondo S."/>
            <person name="Pangilinan J."/>
            <person name="Riley R."/>
            <person name="Labutti K."/>
            <person name="Andreopoulos B."/>
            <person name="Lipzen A."/>
            <person name="Chen C."/>
            <person name="Yanf M."/>
            <person name="Daum C."/>
            <person name="Ng V."/>
            <person name="Clum A."/>
            <person name="Steindorff A."/>
            <person name="Ohm R."/>
            <person name="Martin F."/>
            <person name="Silar P."/>
            <person name="Natvig D."/>
            <person name="Lalanne C."/>
            <person name="Gautier V."/>
            <person name="Ament-Velasquez S.L."/>
            <person name="Kruys A."/>
            <person name="Hutchinson M.I."/>
            <person name="Powell A.J."/>
            <person name="Barry K."/>
            <person name="Miller A.N."/>
            <person name="Grigoriev I.V."/>
            <person name="Debuchy R."/>
            <person name="Gladieux P."/>
            <person name="Thoren M.H."/>
            <person name="Johannesson H."/>
        </authorList>
    </citation>
    <scope>NUCLEOTIDE SEQUENCE</scope>
    <source>
        <strain evidence="1">CBS 606.72</strain>
    </source>
</reference>